<accession>A0A1J1J3R9</accession>
<dbReference type="AlphaFoldDB" id="A0A1J1J3R9"/>
<evidence type="ECO:0000313" key="2">
    <source>
        <dbReference type="Proteomes" id="UP000183832"/>
    </source>
</evidence>
<organism evidence="1 2">
    <name type="scientific">Clunio marinus</name>
    <dbReference type="NCBI Taxonomy" id="568069"/>
    <lineage>
        <taxon>Eukaryota</taxon>
        <taxon>Metazoa</taxon>
        <taxon>Ecdysozoa</taxon>
        <taxon>Arthropoda</taxon>
        <taxon>Hexapoda</taxon>
        <taxon>Insecta</taxon>
        <taxon>Pterygota</taxon>
        <taxon>Neoptera</taxon>
        <taxon>Endopterygota</taxon>
        <taxon>Diptera</taxon>
        <taxon>Nematocera</taxon>
        <taxon>Chironomoidea</taxon>
        <taxon>Chironomidae</taxon>
        <taxon>Clunio</taxon>
    </lineage>
</organism>
<proteinExistence type="predicted"/>
<keyword evidence="2" id="KW-1185">Reference proteome</keyword>
<name>A0A1J1J3R9_9DIPT</name>
<gene>
    <name evidence="1" type="ORF">CLUMA_CG018434</name>
</gene>
<protein>
    <submittedName>
        <fullName evidence="1">CLUMA_CG018434, isoform A</fullName>
    </submittedName>
</protein>
<dbReference type="Proteomes" id="UP000183832">
    <property type="component" value="Unassembled WGS sequence"/>
</dbReference>
<dbReference type="EMBL" id="CVRI01000064">
    <property type="protein sequence ID" value="CRL05529.1"/>
    <property type="molecule type" value="Genomic_DNA"/>
</dbReference>
<evidence type="ECO:0000313" key="1">
    <source>
        <dbReference type="EMBL" id="CRL05529.1"/>
    </source>
</evidence>
<reference evidence="1 2" key="1">
    <citation type="submission" date="2015-04" db="EMBL/GenBank/DDBJ databases">
        <authorList>
            <person name="Syromyatnikov M.Y."/>
            <person name="Popov V.N."/>
        </authorList>
    </citation>
    <scope>NUCLEOTIDE SEQUENCE [LARGE SCALE GENOMIC DNA]</scope>
</reference>
<sequence>MTKKQRMFQSRLLSESTETMGNINKAKFIKYGADFSITTCDDFGLEHIIEYYSTHAELMSDWELTFV</sequence>